<dbReference type="Proteomes" id="UP000178636">
    <property type="component" value="Unassembled WGS sequence"/>
</dbReference>
<protein>
    <recommendedName>
        <fullName evidence="3">DUF5666 domain-containing protein</fullName>
    </recommendedName>
</protein>
<comment type="caution">
    <text evidence="1">The sequence shown here is derived from an EMBL/GenBank/DDBJ whole genome shotgun (WGS) entry which is preliminary data.</text>
</comment>
<name>A0A1G2DEK6_9BACT</name>
<dbReference type="AlphaFoldDB" id="A0A1G2DEK6"/>
<evidence type="ECO:0008006" key="3">
    <source>
        <dbReference type="Google" id="ProtNLM"/>
    </source>
</evidence>
<accession>A0A1G2DEK6</accession>
<sequence length="150" mass="15409">MHMKKQKIFIAVVLAVVVSGGVGFYGGMKYQSGKAPAASLDQQARFVGSGTSFGGATGATRGIRTVGGGLTTGEVLAKDDKSLTIKLRDGGSKIIFFTPETPVTQTTSASREEVAVGKTVTVVGIANPDGSVTASSIQLSPEFLRGSVRQ</sequence>
<organism evidence="1 2">
    <name type="scientific">Candidatus Lloydbacteria bacterium RIFCSPHIGHO2_02_FULL_54_17</name>
    <dbReference type="NCBI Taxonomy" id="1798664"/>
    <lineage>
        <taxon>Bacteria</taxon>
        <taxon>Candidatus Lloydiibacteriota</taxon>
    </lineage>
</organism>
<gene>
    <name evidence="1" type="ORF">A3C93_04540</name>
</gene>
<evidence type="ECO:0000313" key="2">
    <source>
        <dbReference type="Proteomes" id="UP000178636"/>
    </source>
</evidence>
<proteinExistence type="predicted"/>
<reference evidence="1 2" key="1">
    <citation type="journal article" date="2016" name="Nat. Commun.">
        <title>Thousands of microbial genomes shed light on interconnected biogeochemical processes in an aquifer system.</title>
        <authorList>
            <person name="Anantharaman K."/>
            <person name="Brown C.T."/>
            <person name="Hug L.A."/>
            <person name="Sharon I."/>
            <person name="Castelle C.J."/>
            <person name="Probst A.J."/>
            <person name="Thomas B.C."/>
            <person name="Singh A."/>
            <person name="Wilkins M.J."/>
            <person name="Karaoz U."/>
            <person name="Brodie E.L."/>
            <person name="Williams K.H."/>
            <person name="Hubbard S.S."/>
            <person name="Banfield J.F."/>
        </authorList>
    </citation>
    <scope>NUCLEOTIDE SEQUENCE [LARGE SCALE GENOMIC DNA]</scope>
</reference>
<dbReference type="EMBL" id="MHLO01000025">
    <property type="protein sequence ID" value="OGZ12039.1"/>
    <property type="molecule type" value="Genomic_DNA"/>
</dbReference>
<evidence type="ECO:0000313" key="1">
    <source>
        <dbReference type="EMBL" id="OGZ12039.1"/>
    </source>
</evidence>